<proteinExistence type="predicted"/>
<dbReference type="AlphaFoldDB" id="A0A2G9Y8W6"/>
<evidence type="ECO:0000259" key="1">
    <source>
        <dbReference type="Pfam" id="PF00535"/>
    </source>
</evidence>
<protein>
    <submittedName>
        <fullName evidence="2">Dolichyl-phosphate mannose synthase</fullName>
    </submittedName>
</protein>
<gene>
    <name evidence="2" type="ORF">COX46_05225</name>
</gene>
<organism evidence="2 3">
    <name type="scientific">bacterium (Candidatus Ratteibacteria) CG23_combo_of_CG06-09_8_20_14_all_48_7</name>
    <dbReference type="NCBI Taxonomy" id="2014292"/>
    <lineage>
        <taxon>Bacteria</taxon>
        <taxon>Candidatus Ratteibacteria</taxon>
    </lineage>
</organism>
<dbReference type="InterPro" id="IPR001173">
    <property type="entry name" value="Glyco_trans_2-like"/>
</dbReference>
<dbReference type="Proteomes" id="UP000230392">
    <property type="component" value="Unassembled WGS sequence"/>
</dbReference>
<evidence type="ECO:0000313" key="3">
    <source>
        <dbReference type="Proteomes" id="UP000230392"/>
    </source>
</evidence>
<dbReference type="InterPro" id="IPR029044">
    <property type="entry name" value="Nucleotide-diphossugar_trans"/>
</dbReference>
<accession>A0A2G9Y8W6</accession>
<dbReference type="PANTHER" id="PTHR48090">
    <property type="entry name" value="UNDECAPRENYL-PHOSPHATE 4-DEOXY-4-FORMAMIDO-L-ARABINOSE TRANSFERASE-RELATED"/>
    <property type="match status" value="1"/>
</dbReference>
<dbReference type="Gene3D" id="3.90.550.10">
    <property type="entry name" value="Spore Coat Polysaccharide Biosynthesis Protein SpsA, Chain A"/>
    <property type="match status" value="1"/>
</dbReference>
<name>A0A2G9Y8W6_9BACT</name>
<evidence type="ECO:0000313" key="2">
    <source>
        <dbReference type="EMBL" id="PIP15688.1"/>
    </source>
</evidence>
<dbReference type="SUPFAM" id="SSF53448">
    <property type="entry name" value="Nucleotide-diphospho-sugar transferases"/>
    <property type="match status" value="1"/>
</dbReference>
<dbReference type="CDD" id="cd04179">
    <property type="entry name" value="DPM_DPG-synthase_like"/>
    <property type="match status" value="1"/>
</dbReference>
<dbReference type="Pfam" id="PF00535">
    <property type="entry name" value="Glycos_transf_2"/>
    <property type="match status" value="1"/>
</dbReference>
<dbReference type="InterPro" id="IPR050256">
    <property type="entry name" value="Glycosyltransferase_2"/>
</dbReference>
<reference evidence="2 3" key="1">
    <citation type="submission" date="2017-09" db="EMBL/GenBank/DDBJ databases">
        <title>Depth-based differentiation of microbial function through sediment-hosted aquifers and enrichment of novel symbionts in the deep terrestrial subsurface.</title>
        <authorList>
            <person name="Probst A.J."/>
            <person name="Ladd B."/>
            <person name="Jarett J.K."/>
            <person name="Geller-Mcgrath D.E."/>
            <person name="Sieber C.M."/>
            <person name="Emerson J.B."/>
            <person name="Anantharaman K."/>
            <person name="Thomas B.C."/>
            <person name="Malmstrom R."/>
            <person name="Stieglmeier M."/>
            <person name="Klingl A."/>
            <person name="Woyke T."/>
            <person name="Ryan C.M."/>
            <person name="Banfield J.F."/>
        </authorList>
    </citation>
    <scope>NUCLEOTIDE SEQUENCE [LARGE SCALE GENOMIC DNA]</scope>
    <source>
        <strain evidence="2">CG23_combo_of_CG06-09_8_20_14_all_48_7</strain>
    </source>
</reference>
<sequence length="228" mass="25574">MKEKELIVIIPAYNEARFIKGVAEKAREYAEEVVVVDDGSTDKTAELAKSSGATVISHPKNSGKGTALRTGLEYAYRKGYPIMITMDGDGQHHPEDIPVLLEHYRKTGAGVVVGCRTRNLKNMPIDRFVTNWFTSFLVSLLAGQRIRDSQSGFRVFDSRVIPLLSFSASHFATESEVLVEASRAGFKIAEAPIQTIYGEERSKQHPLRDTVRFFKFFFRSLLSCHSRV</sequence>
<dbReference type="EMBL" id="PCRF01000254">
    <property type="protein sequence ID" value="PIP15688.1"/>
    <property type="molecule type" value="Genomic_DNA"/>
</dbReference>
<comment type="caution">
    <text evidence="2">The sequence shown here is derived from an EMBL/GenBank/DDBJ whole genome shotgun (WGS) entry which is preliminary data.</text>
</comment>
<feature type="domain" description="Glycosyltransferase 2-like" evidence="1">
    <location>
        <begin position="8"/>
        <end position="148"/>
    </location>
</feature>
<dbReference type="PANTHER" id="PTHR48090:SF7">
    <property type="entry name" value="RFBJ PROTEIN"/>
    <property type="match status" value="1"/>
</dbReference>